<keyword evidence="9" id="KW-1185">Reference proteome</keyword>
<gene>
    <name evidence="8" type="ORF">GGQ74_002289</name>
</gene>
<keyword evidence="5 6" id="KW-0472">Membrane</keyword>
<keyword evidence="4 6" id="KW-1133">Transmembrane helix</keyword>
<feature type="transmembrane region" description="Helical" evidence="6">
    <location>
        <begin position="250"/>
        <end position="269"/>
    </location>
</feature>
<evidence type="ECO:0000256" key="3">
    <source>
        <dbReference type="ARBA" id="ARBA00022692"/>
    </source>
</evidence>
<dbReference type="RefSeq" id="WP_167941665.1">
    <property type="nucleotide sequence ID" value="NZ_JAATJA010000002.1"/>
</dbReference>
<comment type="caution">
    <text evidence="8">The sequence shown here is derived from an EMBL/GenBank/DDBJ whole genome shotgun (WGS) entry which is preliminary data.</text>
</comment>
<evidence type="ECO:0000313" key="9">
    <source>
        <dbReference type="Proteomes" id="UP000580856"/>
    </source>
</evidence>
<protein>
    <submittedName>
        <fullName evidence="8">Drug/metabolite transporter (DMT)-like permease</fullName>
    </submittedName>
</protein>
<dbReference type="PANTHER" id="PTHR32322">
    <property type="entry name" value="INNER MEMBRANE TRANSPORTER"/>
    <property type="match status" value="1"/>
</dbReference>
<keyword evidence="3 6" id="KW-0812">Transmembrane</keyword>
<comment type="subcellular location">
    <subcellularLocation>
        <location evidence="1">Membrane</location>
        <topology evidence="1">Multi-pass membrane protein</topology>
    </subcellularLocation>
</comment>
<feature type="transmembrane region" description="Helical" evidence="6">
    <location>
        <begin position="187"/>
        <end position="207"/>
    </location>
</feature>
<feature type="transmembrane region" description="Helical" evidence="6">
    <location>
        <begin position="219"/>
        <end position="238"/>
    </location>
</feature>
<organism evidence="8 9">
    <name type="scientific">Desulfobaculum xiamenense</name>
    <dbReference type="NCBI Taxonomy" id="995050"/>
    <lineage>
        <taxon>Bacteria</taxon>
        <taxon>Pseudomonadati</taxon>
        <taxon>Thermodesulfobacteriota</taxon>
        <taxon>Desulfovibrionia</taxon>
        <taxon>Desulfovibrionales</taxon>
        <taxon>Desulfovibrionaceae</taxon>
        <taxon>Desulfobaculum</taxon>
    </lineage>
</organism>
<evidence type="ECO:0000256" key="1">
    <source>
        <dbReference type="ARBA" id="ARBA00004141"/>
    </source>
</evidence>
<dbReference type="Pfam" id="PF00892">
    <property type="entry name" value="EamA"/>
    <property type="match status" value="2"/>
</dbReference>
<evidence type="ECO:0000313" key="8">
    <source>
        <dbReference type="EMBL" id="NJB68616.1"/>
    </source>
</evidence>
<dbReference type="SUPFAM" id="SSF103481">
    <property type="entry name" value="Multidrug resistance efflux transporter EmrE"/>
    <property type="match status" value="2"/>
</dbReference>
<evidence type="ECO:0000256" key="4">
    <source>
        <dbReference type="ARBA" id="ARBA00022989"/>
    </source>
</evidence>
<evidence type="ECO:0000259" key="7">
    <source>
        <dbReference type="Pfam" id="PF00892"/>
    </source>
</evidence>
<evidence type="ECO:0000256" key="5">
    <source>
        <dbReference type="ARBA" id="ARBA00023136"/>
    </source>
</evidence>
<feature type="transmembrane region" description="Helical" evidence="6">
    <location>
        <begin position="156"/>
        <end position="175"/>
    </location>
</feature>
<feature type="transmembrane region" description="Helical" evidence="6">
    <location>
        <begin position="39"/>
        <end position="58"/>
    </location>
</feature>
<dbReference type="EMBL" id="JAATJA010000002">
    <property type="protein sequence ID" value="NJB68616.1"/>
    <property type="molecule type" value="Genomic_DNA"/>
</dbReference>
<dbReference type="InterPro" id="IPR050638">
    <property type="entry name" value="AA-Vitamin_Transporters"/>
</dbReference>
<comment type="similarity">
    <text evidence="2">Belongs to the EamA transporter family.</text>
</comment>
<feature type="domain" description="EamA" evidence="7">
    <location>
        <begin position="13"/>
        <end position="143"/>
    </location>
</feature>
<name>A0A846QID2_9BACT</name>
<reference evidence="8 9" key="1">
    <citation type="submission" date="2020-03" db="EMBL/GenBank/DDBJ databases">
        <title>Genomic Encyclopedia of Type Strains, Phase IV (KMG-IV): sequencing the most valuable type-strain genomes for metagenomic binning, comparative biology and taxonomic classification.</title>
        <authorList>
            <person name="Goeker M."/>
        </authorList>
    </citation>
    <scope>NUCLEOTIDE SEQUENCE [LARGE SCALE GENOMIC DNA]</scope>
    <source>
        <strain evidence="8 9">DSM 24233</strain>
    </source>
</reference>
<feature type="transmembrane region" description="Helical" evidence="6">
    <location>
        <begin position="275"/>
        <end position="291"/>
    </location>
</feature>
<dbReference type="InterPro" id="IPR037185">
    <property type="entry name" value="EmrE-like"/>
</dbReference>
<dbReference type="Gene3D" id="1.10.3730.20">
    <property type="match status" value="1"/>
</dbReference>
<feature type="domain" description="EamA" evidence="7">
    <location>
        <begin position="165"/>
        <end position="290"/>
    </location>
</feature>
<evidence type="ECO:0000256" key="6">
    <source>
        <dbReference type="SAM" id="Phobius"/>
    </source>
</evidence>
<dbReference type="GO" id="GO:0016020">
    <property type="term" value="C:membrane"/>
    <property type="evidence" value="ECO:0007669"/>
    <property type="project" value="UniProtKB-SubCell"/>
</dbReference>
<dbReference type="AlphaFoldDB" id="A0A846QID2"/>
<dbReference type="Proteomes" id="UP000580856">
    <property type="component" value="Unassembled WGS sequence"/>
</dbReference>
<sequence length="296" mass="32415">MTGRTDRARLFPFLTLLLAVLLWSSSFIAMKIVLRSFDPYVMIFGRLFIASIALLPFLKLLREVRYQPGDWKYLCFMALCEPCLYFVFESNALRFTSASQAGMVTATLPLLVAVAAVPLLNEKISRSMMAGFVMAVGGVVWLSLSGEACEGAPNPALGNTLEGLAMCAATGYIVTLKRLSFRYSPHFLTGFQAVAGATFFLPLLFLPSTVLPTHFPLDATLSIVYLGLVVTLGAYGMHNYAVSKIPASKSTAFINLIPVFTVIMGWLILDERFTPQQFAASALVLAGVIISQRRDR</sequence>
<dbReference type="InterPro" id="IPR000620">
    <property type="entry name" value="EamA_dom"/>
</dbReference>
<dbReference type="PANTHER" id="PTHR32322:SF2">
    <property type="entry name" value="EAMA DOMAIN-CONTAINING PROTEIN"/>
    <property type="match status" value="1"/>
</dbReference>
<proteinExistence type="inferred from homology"/>
<accession>A0A846QID2</accession>
<feature type="transmembrane region" description="Helical" evidence="6">
    <location>
        <begin position="70"/>
        <end position="88"/>
    </location>
</feature>
<feature type="transmembrane region" description="Helical" evidence="6">
    <location>
        <begin position="100"/>
        <end position="120"/>
    </location>
</feature>
<feature type="transmembrane region" description="Helical" evidence="6">
    <location>
        <begin position="127"/>
        <end position="144"/>
    </location>
</feature>
<evidence type="ECO:0000256" key="2">
    <source>
        <dbReference type="ARBA" id="ARBA00007362"/>
    </source>
</evidence>